<keyword evidence="1" id="KW-1133">Transmembrane helix</keyword>
<comment type="caution">
    <text evidence="3">The sequence shown here is derived from an EMBL/GenBank/DDBJ whole genome shotgun (WGS) entry which is preliminary data.</text>
</comment>
<feature type="transmembrane region" description="Helical" evidence="1">
    <location>
        <begin position="283"/>
        <end position="299"/>
    </location>
</feature>
<sequence>MTTAAQSAAPAPSAFWPAFAALIAGAIAMGISPILVRLTDVGPFASAFYRVLLALPVLYAWMRIEESKAGAPDTGPAFSLPVIATGVFFAADLFFWHLAITNTTVANATFFATMAPLWVVVLGWLVYRRKASRAALIGLGLCLLGGLALVAQSLGLAPGHLVGDGFAGVTGLFFGAYFLAVEKARLRHRAARLTFYMSVVTVVILAGAALWATQTLGQRFLPAGATGWLVLIALAWVSHAGGQGLLSVALGSLPVVFSSLVIFLEAVAAAALGWLILDEPVSLLQALGGLIIIAGIWVSRPRQA</sequence>
<dbReference type="InterPro" id="IPR037185">
    <property type="entry name" value="EmrE-like"/>
</dbReference>
<dbReference type="EMBL" id="PUEJ01000002">
    <property type="protein sequence ID" value="PRH88645.1"/>
    <property type="molecule type" value="Genomic_DNA"/>
</dbReference>
<dbReference type="InterPro" id="IPR000620">
    <property type="entry name" value="EamA_dom"/>
</dbReference>
<feature type="transmembrane region" description="Helical" evidence="1">
    <location>
        <begin position="244"/>
        <end position="277"/>
    </location>
</feature>
<feature type="transmembrane region" description="Helical" evidence="1">
    <location>
        <begin position="14"/>
        <end position="35"/>
    </location>
</feature>
<feature type="transmembrane region" description="Helical" evidence="1">
    <location>
        <begin position="105"/>
        <end position="127"/>
    </location>
</feature>
<keyword evidence="4" id="KW-1185">Reference proteome</keyword>
<evidence type="ECO:0000256" key="1">
    <source>
        <dbReference type="SAM" id="Phobius"/>
    </source>
</evidence>
<dbReference type="AlphaFoldDB" id="A0A2S9QH41"/>
<organism evidence="3 4">
    <name type="scientific">Labrys okinawensis</name>
    <dbReference type="NCBI Taxonomy" id="346911"/>
    <lineage>
        <taxon>Bacteria</taxon>
        <taxon>Pseudomonadati</taxon>
        <taxon>Pseudomonadota</taxon>
        <taxon>Alphaproteobacteria</taxon>
        <taxon>Hyphomicrobiales</taxon>
        <taxon>Xanthobacteraceae</taxon>
        <taxon>Labrys</taxon>
    </lineage>
</organism>
<dbReference type="Proteomes" id="UP000237682">
    <property type="component" value="Unassembled WGS sequence"/>
</dbReference>
<keyword evidence="1" id="KW-0812">Transmembrane</keyword>
<feature type="transmembrane region" description="Helical" evidence="1">
    <location>
        <begin position="76"/>
        <end position="99"/>
    </location>
</feature>
<protein>
    <submittedName>
        <fullName evidence="3">EamA/RhaT family transporter</fullName>
    </submittedName>
</protein>
<feature type="transmembrane region" description="Helical" evidence="1">
    <location>
        <begin position="193"/>
        <end position="213"/>
    </location>
</feature>
<dbReference type="GO" id="GO:0016020">
    <property type="term" value="C:membrane"/>
    <property type="evidence" value="ECO:0007669"/>
    <property type="project" value="InterPro"/>
</dbReference>
<dbReference type="RefSeq" id="WP_105860994.1">
    <property type="nucleotide sequence ID" value="NZ_PUEJ01000002.1"/>
</dbReference>
<dbReference type="OrthoDB" id="8770617at2"/>
<feature type="domain" description="EamA" evidence="2">
    <location>
        <begin position="163"/>
        <end position="298"/>
    </location>
</feature>
<evidence type="ECO:0000313" key="4">
    <source>
        <dbReference type="Proteomes" id="UP000237682"/>
    </source>
</evidence>
<dbReference type="PANTHER" id="PTHR22911">
    <property type="entry name" value="ACYL-MALONYL CONDENSING ENZYME-RELATED"/>
    <property type="match status" value="1"/>
</dbReference>
<evidence type="ECO:0000313" key="3">
    <source>
        <dbReference type="EMBL" id="PRH88645.1"/>
    </source>
</evidence>
<feature type="transmembrane region" description="Helical" evidence="1">
    <location>
        <begin position="161"/>
        <end position="181"/>
    </location>
</feature>
<feature type="transmembrane region" description="Helical" evidence="1">
    <location>
        <begin position="219"/>
        <end position="237"/>
    </location>
</feature>
<reference evidence="3 4" key="1">
    <citation type="submission" date="2018-02" db="EMBL/GenBank/DDBJ databases">
        <title>Whole genome sequencing of endophytic bacterium.</title>
        <authorList>
            <person name="Eedara R."/>
            <person name="Podile A.R."/>
        </authorList>
    </citation>
    <scope>NUCLEOTIDE SEQUENCE [LARGE SCALE GENOMIC DNA]</scope>
    <source>
        <strain evidence="3 4">RP1T</strain>
    </source>
</reference>
<accession>A0A2S9QH41</accession>
<gene>
    <name evidence="3" type="ORF">C5L14_05275</name>
</gene>
<keyword evidence="1" id="KW-0472">Membrane</keyword>
<feature type="transmembrane region" description="Helical" evidence="1">
    <location>
        <begin position="134"/>
        <end position="155"/>
    </location>
</feature>
<evidence type="ECO:0000259" key="2">
    <source>
        <dbReference type="Pfam" id="PF00892"/>
    </source>
</evidence>
<dbReference type="SUPFAM" id="SSF103481">
    <property type="entry name" value="Multidrug resistance efflux transporter EmrE"/>
    <property type="match status" value="2"/>
</dbReference>
<dbReference type="Pfam" id="PF00892">
    <property type="entry name" value="EamA"/>
    <property type="match status" value="2"/>
</dbReference>
<feature type="domain" description="EamA" evidence="2">
    <location>
        <begin position="20"/>
        <end position="147"/>
    </location>
</feature>
<name>A0A2S9QH41_9HYPH</name>
<proteinExistence type="predicted"/>
<feature type="transmembrane region" description="Helical" evidence="1">
    <location>
        <begin position="47"/>
        <end position="64"/>
    </location>
</feature>